<reference evidence="3" key="1">
    <citation type="journal article" date="2017" name="Science">
        <title>Giant viruses with an expanded complement of translation system components.</title>
        <authorList>
            <person name="Schulz F."/>
            <person name="Yutin N."/>
            <person name="Ivanova N.N."/>
            <person name="Ortega D.R."/>
            <person name="Lee T.K."/>
            <person name="Vierheilig J."/>
            <person name="Daims H."/>
            <person name="Horn M."/>
            <person name="Wagner M."/>
            <person name="Jensen G.J."/>
            <person name="Kyrpides N.C."/>
            <person name="Koonin E.V."/>
            <person name="Woyke T."/>
        </authorList>
    </citation>
    <scope>NUCLEOTIDE SEQUENCE</scope>
    <source>
        <strain evidence="3">HKV1</strain>
    </source>
</reference>
<feature type="region of interest" description="Disordered" evidence="1">
    <location>
        <begin position="30"/>
        <end position="52"/>
    </location>
</feature>
<protein>
    <submittedName>
        <fullName evidence="3">Uncharacterized protein</fullName>
    </submittedName>
</protein>
<keyword evidence="2" id="KW-0812">Transmembrane</keyword>
<dbReference type="EMBL" id="KY684106">
    <property type="protein sequence ID" value="ARF11113.1"/>
    <property type="molecule type" value="Genomic_DNA"/>
</dbReference>
<evidence type="ECO:0000256" key="2">
    <source>
        <dbReference type="SAM" id="Phobius"/>
    </source>
</evidence>
<keyword evidence="2" id="KW-1133">Transmembrane helix</keyword>
<evidence type="ECO:0000256" key="1">
    <source>
        <dbReference type="SAM" id="MobiDB-lite"/>
    </source>
</evidence>
<accession>A0A1V0SHD1</accession>
<organism evidence="3">
    <name type="scientific">Hokovirus HKV1</name>
    <dbReference type="NCBI Taxonomy" id="1977638"/>
    <lineage>
        <taxon>Viruses</taxon>
        <taxon>Varidnaviria</taxon>
        <taxon>Bamfordvirae</taxon>
        <taxon>Nucleocytoviricota</taxon>
        <taxon>Megaviricetes</taxon>
        <taxon>Imitervirales</taxon>
        <taxon>Mimiviridae</taxon>
        <taxon>Klosneuvirinae</taxon>
        <taxon>Hokovirus</taxon>
    </lineage>
</organism>
<sequence>MDTIKRIILLLVMVLVIYLLYRYNTYYVKSEPEPIGNNNNENNDNNDNNDNYCDNMSLDGMSKLSLSSGCSDVMDLIG</sequence>
<feature type="transmembrane region" description="Helical" evidence="2">
    <location>
        <begin position="7"/>
        <end position="24"/>
    </location>
</feature>
<proteinExistence type="predicted"/>
<keyword evidence="2" id="KW-0472">Membrane</keyword>
<gene>
    <name evidence="3" type="ORF">Hokovirus_4_87</name>
</gene>
<feature type="compositionally biased region" description="Low complexity" evidence="1">
    <location>
        <begin position="37"/>
        <end position="52"/>
    </location>
</feature>
<name>A0A1V0SHD1_9VIRU</name>
<evidence type="ECO:0000313" key="3">
    <source>
        <dbReference type="EMBL" id="ARF11113.1"/>
    </source>
</evidence>